<dbReference type="GO" id="GO:0005547">
    <property type="term" value="F:phosphatidylinositol-3,4,5-trisphosphate binding"/>
    <property type="evidence" value="ECO:0007669"/>
    <property type="project" value="UniProtKB-ARBA"/>
</dbReference>
<feature type="domain" description="Calponin-homology (CH)" evidence="5">
    <location>
        <begin position="1188"/>
        <end position="1296"/>
    </location>
</feature>
<dbReference type="InterPro" id="IPR001849">
    <property type="entry name" value="PH_domain"/>
</dbReference>
<feature type="region of interest" description="Disordered" evidence="3">
    <location>
        <begin position="724"/>
        <end position="749"/>
    </location>
</feature>
<evidence type="ECO:0000256" key="3">
    <source>
        <dbReference type="SAM" id="MobiDB-lite"/>
    </source>
</evidence>
<dbReference type="InterPro" id="IPR036872">
    <property type="entry name" value="CH_dom_sf"/>
</dbReference>
<sequence length="1305" mass="151459">MSTDTISLKVRLVDKKVFKKFQFYPKKSVKDARLHIAKEMDVDADQYGLFLPPRDDQNGIWFRDDYPLDFYGLEGEVDQKEALLFSSKEAPMMEFVEFKKRYRPIKVAKGDNQYKTVMVDDTMNVAEAIAHIITHVPTTAAITENELYNMGDDEVEVLSGDMTIREQGYVGECTTGLLKNEKGEINLYVKVPYFEGWIMRKRGGGLMKGLKNWNKRWYTLKKNKLVYHKAKGFGPEMGCIFMKTVQAVRAATTGTDIPSKYVKSCFEVATPGRTYIFLANNPSEMKKWVEILDFSRRMFAYETAFFGVANRTVSSGSGKGGEYSRSNLTMGNRRRGANGEEGGMADFDDDTTSDEDDSDDDRPKRRGGEAADKQQREAEAKRVHEEEERKKKEEERKEAERREEERVAEVKRVEEEERKQREREEEERQAEVKRVEEEQERKRVEEEQELVRKQEEFLAKQQQLELEKQKQMQDQIEEDKRLEELMLQMELEQEERIKLREEQERVEKEREEIAKRLQEEQEKLRLEREVLEKERIETEERIERERVERVQREEEEKKRREEVEEQEKKRQEDARIAQEERKRVQEEERKKREEQEEQERQIREEEEEKRRQQEEEEEENNSQDDQQEQGDDDFMEELDKEREEQEQKHIASRRLQTTQARLEAIEVETPELKFLLKQSSKSTPEDLLLAWTNYIIEETNTPNNQQTGSSSSSSSTISAQSAILSSSSTTTSTTASSYNSNNKTTTTTTTNAILSPKQFSVSIDSNLELYSKLLSKLEPQEFSITEFSNQTGQVEKAEYIVQTLQSLGVETITAEQLLSTDENVHMNVLLTIYEEIGSNWQEEFQSQLVSKRVFASKYIYHILAQSMPSLSVPSSPYELLESLRDGNILCHLINKIFKGMVDERVIQRNIEQGNKIDNLNIAINASRALGSKYESGTVVDLETITPLQMHHLSWEVVELCLLQSANPSRNNNLFTLMRAETRNAFRALEHEKIMLRWFNYHLRKNSNRQINNFTDDMEDCENYAYLFDQIAPQVSRKKEILAEKDWEKRAEIVLDMAAKIGCLGLLTPTDIVETENSKLNLLFVADIMRVCPAMPTYKMGADEELDDFVAKSSEQSNNHDQQLLQWINGMELGIPEVVNMLDDLKDGTLNVAGIAGTDILNGDLRVNRAILLQIRRFLGDKVVVDVATAHQAQALKWANSKINPESKVKLIQSFKDQFLQDSIFFLALLDALVPGKQDRSYITPGQSDGDMEKNAKYFLTLAWSSAIPLVVVWEDVAKVRSKSIKHIIETLQDWDTKKQLQHQQS</sequence>
<keyword evidence="2" id="KW-0009">Actin-binding</keyword>
<feature type="compositionally biased region" description="Acidic residues" evidence="3">
    <location>
        <begin position="614"/>
        <end position="630"/>
    </location>
</feature>
<feature type="compositionally biased region" description="Basic and acidic residues" evidence="3">
    <location>
        <begin position="429"/>
        <end position="448"/>
    </location>
</feature>
<dbReference type="SMART" id="SM00033">
    <property type="entry name" value="CH"/>
    <property type="match status" value="3"/>
</dbReference>
<dbReference type="KEGG" id="dfa:DFA_04405"/>
<dbReference type="SUPFAM" id="SSF50729">
    <property type="entry name" value="PH domain-like"/>
    <property type="match status" value="1"/>
</dbReference>
<keyword evidence="1" id="KW-0677">Repeat</keyword>
<evidence type="ECO:0000259" key="6">
    <source>
        <dbReference type="PROSITE" id="PS50053"/>
    </source>
</evidence>
<feature type="compositionally biased region" description="Basic and acidic residues" evidence="3">
    <location>
        <begin position="546"/>
        <end position="613"/>
    </location>
</feature>
<dbReference type="SUPFAM" id="SSF47576">
    <property type="entry name" value="Calponin-homology domain, CH-domain"/>
    <property type="match status" value="1"/>
</dbReference>
<evidence type="ECO:0000313" key="8">
    <source>
        <dbReference type="Proteomes" id="UP000007797"/>
    </source>
</evidence>
<feature type="region of interest" description="Disordered" evidence="3">
    <location>
        <begin position="546"/>
        <end position="630"/>
    </location>
</feature>
<dbReference type="SMART" id="SM00233">
    <property type="entry name" value="PH"/>
    <property type="match status" value="1"/>
</dbReference>
<dbReference type="Pfam" id="PF00307">
    <property type="entry name" value="CH"/>
    <property type="match status" value="3"/>
</dbReference>
<dbReference type="EMBL" id="GL883009">
    <property type="protein sequence ID" value="EGG22287.1"/>
    <property type="molecule type" value="Genomic_DNA"/>
</dbReference>
<keyword evidence="8" id="KW-1185">Reference proteome</keyword>
<dbReference type="FunFam" id="2.30.29.30:FF:000286">
    <property type="entry name" value="PH-protein kinase domain containing protein"/>
    <property type="match status" value="1"/>
</dbReference>
<evidence type="ECO:0000313" key="7">
    <source>
        <dbReference type="EMBL" id="EGG22287.1"/>
    </source>
</evidence>
<dbReference type="STRING" id="1054147.F4PPH4"/>
<dbReference type="GO" id="GO:0005884">
    <property type="term" value="C:actin filament"/>
    <property type="evidence" value="ECO:0007669"/>
    <property type="project" value="TreeGrafter"/>
</dbReference>
<feature type="domain" description="Calponin-homology (CH)" evidence="5">
    <location>
        <begin position="988"/>
        <end position="1092"/>
    </location>
</feature>
<dbReference type="GO" id="GO:0000916">
    <property type="term" value="P:actomyosin contractile ring contraction"/>
    <property type="evidence" value="ECO:0007669"/>
    <property type="project" value="EnsemblProtists"/>
</dbReference>
<dbReference type="GO" id="GO:0051017">
    <property type="term" value="P:actin filament bundle assembly"/>
    <property type="evidence" value="ECO:0007669"/>
    <property type="project" value="InterPro"/>
</dbReference>
<dbReference type="Pfam" id="PF00169">
    <property type="entry name" value="PH"/>
    <property type="match status" value="1"/>
</dbReference>
<dbReference type="PROSITE" id="PS50053">
    <property type="entry name" value="UBIQUITIN_2"/>
    <property type="match status" value="1"/>
</dbReference>
<evidence type="ECO:0000256" key="1">
    <source>
        <dbReference type="ARBA" id="ARBA00022737"/>
    </source>
</evidence>
<feature type="domain" description="Ubiquitin-like" evidence="6">
    <location>
        <begin position="6"/>
        <end position="74"/>
    </location>
</feature>
<dbReference type="OMA" id="IMLRWFN"/>
<feature type="compositionally biased region" description="Acidic residues" evidence="3">
    <location>
        <begin position="346"/>
        <end position="360"/>
    </location>
</feature>
<evidence type="ECO:0000256" key="2">
    <source>
        <dbReference type="ARBA" id="ARBA00023203"/>
    </source>
</evidence>
<dbReference type="GO" id="GO:0032432">
    <property type="term" value="C:actin filament bundle"/>
    <property type="evidence" value="ECO:0007669"/>
    <property type="project" value="TreeGrafter"/>
</dbReference>
<dbReference type="GO" id="GO:0034446">
    <property type="term" value="P:substrate adhesion-dependent cell spreading"/>
    <property type="evidence" value="ECO:0007669"/>
    <property type="project" value="EnsemblProtists"/>
</dbReference>
<dbReference type="InterPro" id="IPR039959">
    <property type="entry name" value="Fimbrin/Plastin"/>
</dbReference>
<dbReference type="Proteomes" id="UP000007797">
    <property type="component" value="Unassembled WGS sequence"/>
</dbReference>
<dbReference type="PROSITE" id="PS50021">
    <property type="entry name" value="CH"/>
    <property type="match status" value="3"/>
</dbReference>
<dbReference type="OrthoDB" id="2157866at2759"/>
<accession>F4PPH4</accession>
<organism evidence="7 8">
    <name type="scientific">Cavenderia fasciculata</name>
    <name type="common">Slime mold</name>
    <name type="synonym">Dictyostelium fasciculatum</name>
    <dbReference type="NCBI Taxonomy" id="261658"/>
    <lineage>
        <taxon>Eukaryota</taxon>
        <taxon>Amoebozoa</taxon>
        <taxon>Evosea</taxon>
        <taxon>Eumycetozoa</taxon>
        <taxon>Dictyostelia</taxon>
        <taxon>Acytosteliales</taxon>
        <taxon>Cavenderiaceae</taxon>
        <taxon>Cavenderia</taxon>
    </lineage>
</organism>
<dbReference type="GO" id="GO:0000281">
    <property type="term" value="P:mitotic cytokinesis"/>
    <property type="evidence" value="ECO:0007669"/>
    <property type="project" value="EnsemblProtists"/>
</dbReference>
<gene>
    <name evidence="7" type="primary">enlA</name>
    <name evidence="7" type="ORF">DFA_04405</name>
</gene>
<dbReference type="Gene3D" id="2.30.29.30">
    <property type="entry name" value="Pleckstrin-homology domain (PH domain)/Phosphotyrosine-binding domain (PTB)"/>
    <property type="match status" value="1"/>
</dbReference>
<dbReference type="Pfam" id="PF16511">
    <property type="entry name" value="FERM_f0"/>
    <property type="match status" value="1"/>
</dbReference>
<dbReference type="Gene3D" id="3.10.20.90">
    <property type="entry name" value="Phosphatidylinositol 3-kinase Catalytic Subunit, Chain A, domain 1"/>
    <property type="match status" value="1"/>
</dbReference>
<dbReference type="GO" id="GO:0005938">
    <property type="term" value="C:cell cortex"/>
    <property type="evidence" value="ECO:0007669"/>
    <property type="project" value="EnsemblProtists"/>
</dbReference>
<dbReference type="GO" id="GO:0051015">
    <property type="term" value="F:actin filament binding"/>
    <property type="evidence" value="ECO:0007669"/>
    <property type="project" value="InterPro"/>
</dbReference>
<protein>
    <submittedName>
        <fullName evidence="7">Actin binding protein</fullName>
    </submittedName>
</protein>
<dbReference type="PANTHER" id="PTHR19961:SF24">
    <property type="entry name" value="ACTIN BINDING PROTEIN"/>
    <property type="match status" value="1"/>
</dbReference>
<reference evidence="8" key="1">
    <citation type="journal article" date="2011" name="Genome Res.">
        <title>Phylogeny-wide analysis of social amoeba genomes highlights ancient origins for complex intercellular communication.</title>
        <authorList>
            <person name="Heidel A.J."/>
            <person name="Lawal H.M."/>
            <person name="Felder M."/>
            <person name="Schilde C."/>
            <person name="Helps N.R."/>
            <person name="Tunggal B."/>
            <person name="Rivero F."/>
            <person name="John U."/>
            <person name="Schleicher M."/>
            <person name="Eichinger L."/>
            <person name="Platzer M."/>
            <person name="Noegel A.A."/>
            <person name="Schaap P."/>
            <person name="Gloeckner G."/>
        </authorList>
    </citation>
    <scope>NUCLEOTIDE SEQUENCE [LARGE SCALE GENOMIC DNA]</scope>
    <source>
        <strain evidence="8">SH3</strain>
    </source>
</reference>
<evidence type="ECO:0000259" key="4">
    <source>
        <dbReference type="PROSITE" id="PS50003"/>
    </source>
</evidence>
<feature type="compositionally biased region" description="Basic and acidic residues" evidence="3">
    <location>
        <begin position="361"/>
        <end position="423"/>
    </location>
</feature>
<feature type="domain" description="Calponin-homology (CH)" evidence="5">
    <location>
        <begin position="848"/>
        <end position="961"/>
    </location>
</feature>
<dbReference type="InterPro" id="IPR011993">
    <property type="entry name" value="PH-like_dom_sf"/>
</dbReference>
<dbReference type="PANTHER" id="PTHR19961">
    <property type="entry name" value="FIMBRIN/PLASTIN"/>
    <property type="match status" value="1"/>
</dbReference>
<dbReference type="Gene3D" id="1.10.418.10">
    <property type="entry name" value="Calponin-like domain"/>
    <property type="match status" value="3"/>
</dbReference>
<dbReference type="InterPro" id="IPR032425">
    <property type="entry name" value="FERM_f0"/>
</dbReference>
<dbReference type="GeneID" id="14874768"/>
<dbReference type="PROSITE" id="PS50003">
    <property type="entry name" value="PH_DOMAIN"/>
    <property type="match status" value="1"/>
</dbReference>
<dbReference type="InterPro" id="IPR001715">
    <property type="entry name" value="CH_dom"/>
</dbReference>
<feature type="region of interest" description="Disordered" evidence="3">
    <location>
        <begin position="314"/>
        <end position="448"/>
    </location>
</feature>
<dbReference type="RefSeq" id="XP_004360138.1">
    <property type="nucleotide sequence ID" value="XM_004360081.1"/>
</dbReference>
<proteinExistence type="predicted"/>
<dbReference type="CDD" id="cd21218">
    <property type="entry name" value="CH_PLS_FIM_rpt2"/>
    <property type="match status" value="1"/>
</dbReference>
<dbReference type="GO" id="GO:0051639">
    <property type="term" value="P:actin filament network formation"/>
    <property type="evidence" value="ECO:0007669"/>
    <property type="project" value="TreeGrafter"/>
</dbReference>
<name>F4PPH4_CACFS</name>
<dbReference type="InterPro" id="IPR000626">
    <property type="entry name" value="Ubiquitin-like_dom"/>
</dbReference>
<feature type="domain" description="PH" evidence="4">
    <location>
        <begin position="191"/>
        <end position="297"/>
    </location>
</feature>
<evidence type="ECO:0000259" key="5">
    <source>
        <dbReference type="PROSITE" id="PS50021"/>
    </source>
</evidence>